<dbReference type="EMBL" id="CAJVCH010563310">
    <property type="protein sequence ID" value="CAG7832062.1"/>
    <property type="molecule type" value="Genomic_DNA"/>
</dbReference>
<evidence type="ECO:0000256" key="5">
    <source>
        <dbReference type="ARBA" id="ARBA00022837"/>
    </source>
</evidence>
<dbReference type="OrthoDB" id="10012272at2759"/>
<evidence type="ECO:0000256" key="7">
    <source>
        <dbReference type="ARBA" id="ARBA00022989"/>
    </source>
</evidence>
<dbReference type="GO" id="GO:0050806">
    <property type="term" value="P:positive regulation of synaptic transmission"/>
    <property type="evidence" value="ECO:0007669"/>
    <property type="project" value="TreeGrafter"/>
</dbReference>
<evidence type="ECO:0000256" key="2">
    <source>
        <dbReference type="ARBA" id="ARBA00022692"/>
    </source>
</evidence>
<proteinExistence type="inferred from homology"/>
<gene>
    <name evidence="14" type="ORF">AFUS01_LOCUS41770</name>
</gene>
<keyword evidence="9" id="KW-0472">Membrane</keyword>
<evidence type="ECO:0000256" key="13">
    <source>
        <dbReference type="ARBA" id="ARBA00035015"/>
    </source>
</evidence>
<name>A0A8J2PXP4_9HEXA</name>
<evidence type="ECO:0000256" key="6">
    <source>
        <dbReference type="ARBA" id="ARBA00022889"/>
    </source>
</evidence>
<dbReference type="GO" id="GO:0051965">
    <property type="term" value="P:positive regulation of synapse assembly"/>
    <property type="evidence" value="ECO:0007669"/>
    <property type="project" value="TreeGrafter"/>
</dbReference>
<evidence type="ECO:0000256" key="4">
    <source>
        <dbReference type="ARBA" id="ARBA00022737"/>
    </source>
</evidence>
<evidence type="ECO:0000256" key="9">
    <source>
        <dbReference type="ARBA" id="ARBA00023136"/>
    </source>
</evidence>
<keyword evidence="8" id="KW-0770">Synapse</keyword>
<keyword evidence="3" id="KW-0732">Signal</keyword>
<evidence type="ECO:0000256" key="12">
    <source>
        <dbReference type="ARBA" id="ARBA00035006"/>
    </source>
</evidence>
<evidence type="ECO:0000313" key="15">
    <source>
        <dbReference type="Proteomes" id="UP000708208"/>
    </source>
</evidence>
<keyword evidence="7" id="KW-1133">Transmembrane helix</keyword>
<keyword evidence="11" id="KW-0628">Postsynaptic cell membrane</keyword>
<keyword evidence="15" id="KW-1185">Reference proteome</keyword>
<dbReference type="GO" id="GO:0045211">
    <property type="term" value="C:postsynaptic membrane"/>
    <property type="evidence" value="ECO:0007669"/>
    <property type="project" value="UniProtKB-SubCell"/>
</dbReference>
<keyword evidence="1" id="KW-1003">Cell membrane</keyword>
<keyword evidence="2" id="KW-0812">Transmembrane</keyword>
<organism evidence="14 15">
    <name type="scientific">Allacma fusca</name>
    <dbReference type="NCBI Taxonomy" id="39272"/>
    <lineage>
        <taxon>Eukaryota</taxon>
        <taxon>Metazoa</taxon>
        <taxon>Ecdysozoa</taxon>
        <taxon>Arthropoda</taxon>
        <taxon>Hexapoda</taxon>
        <taxon>Collembola</taxon>
        <taxon>Symphypleona</taxon>
        <taxon>Sminthuridae</taxon>
        <taxon>Allacma</taxon>
    </lineage>
</organism>
<sequence>DEIFQWLSATVHIVVVDVNEYSPTFLEPSYVKQVDEGRLYDQILRVEATDRDCTAKFGDICKYEILTLDQPFLIDNDGLKAWFAGKNSGWTAADPTPT</sequence>
<keyword evidence="4" id="KW-0677">Repeat</keyword>
<dbReference type="AlphaFoldDB" id="A0A8J2PXP4"/>
<keyword evidence="6" id="KW-0130">Cell adhesion</keyword>
<dbReference type="GO" id="GO:0009986">
    <property type="term" value="C:cell surface"/>
    <property type="evidence" value="ECO:0007669"/>
    <property type="project" value="TreeGrafter"/>
</dbReference>
<accession>A0A8J2PXP4</accession>
<dbReference type="PANTHER" id="PTHR14139">
    <property type="entry name" value="CALSYNTENIN"/>
    <property type="match status" value="1"/>
</dbReference>
<evidence type="ECO:0000256" key="8">
    <source>
        <dbReference type="ARBA" id="ARBA00023018"/>
    </source>
</evidence>
<comment type="similarity">
    <text evidence="13">Belongs to the calsyntenin family.</text>
</comment>
<keyword evidence="5" id="KW-0106">Calcium</keyword>
<reference evidence="14" key="1">
    <citation type="submission" date="2021-06" db="EMBL/GenBank/DDBJ databases">
        <authorList>
            <person name="Hodson N. C."/>
            <person name="Mongue J. A."/>
            <person name="Jaron S. K."/>
        </authorList>
    </citation>
    <scope>NUCLEOTIDE SEQUENCE</scope>
</reference>
<feature type="non-terminal residue" evidence="14">
    <location>
        <position position="1"/>
    </location>
</feature>
<evidence type="ECO:0000313" key="14">
    <source>
        <dbReference type="EMBL" id="CAG7832062.1"/>
    </source>
</evidence>
<evidence type="ECO:0000256" key="11">
    <source>
        <dbReference type="ARBA" id="ARBA00023257"/>
    </source>
</evidence>
<evidence type="ECO:0008006" key="16">
    <source>
        <dbReference type="Google" id="ProtNLM"/>
    </source>
</evidence>
<evidence type="ECO:0000256" key="3">
    <source>
        <dbReference type="ARBA" id="ARBA00022729"/>
    </source>
</evidence>
<keyword evidence="10" id="KW-0325">Glycoprotein</keyword>
<dbReference type="PANTHER" id="PTHR14139:SF2">
    <property type="entry name" value="CALSYNTENIN-1"/>
    <property type="match status" value="1"/>
</dbReference>
<evidence type="ECO:0000256" key="10">
    <source>
        <dbReference type="ARBA" id="ARBA00023180"/>
    </source>
</evidence>
<dbReference type="GO" id="GO:0007155">
    <property type="term" value="P:cell adhesion"/>
    <property type="evidence" value="ECO:0007669"/>
    <property type="project" value="UniProtKB-KW"/>
</dbReference>
<comment type="subcellular location">
    <subcellularLocation>
        <location evidence="12">Postsynaptic cell membrane</location>
        <topology evidence="12">Single-pass type I membrane protein</topology>
    </subcellularLocation>
</comment>
<evidence type="ECO:0000256" key="1">
    <source>
        <dbReference type="ARBA" id="ARBA00022475"/>
    </source>
</evidence>
<dbReference type="FunFam" id="2.60.40.60:FF:000025">
    <property type="entry name" value="Calsyntenin 1"/>
    <property type="match status" value="1"/>
</dbReference>
<comment type="caution">
    <text evidence="14">The sequence shown here is derived from an EMBL/GenBank/DDBJ whole genome shotgun (WGS) entry which is preliminary data.</text>
</comment>
<protein>
    <recommendedName>
        <fullName evidence="16">Cadherin domain-containing protein</fullName>
    </recommendedName>
</protein>
<dbReference type="Proteomes" id="UP000708208">
    <property type="component" value="Unassembled WGS sequence"/>
</dbReference>